<name>A0A7E4VS96_PANRE</name>
<dbReference type="GO" id="GO:0000978">
    <property type="term" value="F:RNA polymerase II cis-regulatory region sequence-specific DNA binding"/>
    <property type="evidence" value="ECO:0007669"/>
    <property type="project" value="TreeGrafter"/>
</dbReference>
<dbReference type="Gene3D" id="1.10.10.60">
    <property type="entry name" value="Homeodomain-like"/>
    <property type="match status" value="1"/>
</dbReference>
<comment type="subcellular location">
    <subcellularLocation>
        <location evidence="1 5 6">Nucleus</location>
    </subcellularLocation>
</comment>
<evidence type="ECO:0000256" key="6">
    <source>
        <dbReference type="RuleBase" id="RU000682"/>
    </source>
</evidence>
<dbReference type="Proteomes" id="UP000492821">
    <property type="component" value="Unassembled WGS sequence"/>
</dbReference>
<evidence type="ECO:0000313" key="10">
    <source>
        <dbReference type="WBParaSite" id="Pan_g2556.t1"/>
    </source>
</evidence>
<dbReference type="InterPro" id="IPR017970">
    <property type="entry name" value="Homeobox_CS"/>
</dbReference>
<dbReference type="PROSITE" id="PS00027">
    <property type="entry name" value="HOMEOBOX_1"/>
    <property type="match status" value="1"/>
</dbReference>
<keyword evidence="9" id="KW-1185">Reference proteome</keyword>
<dbReference type="Pfam" id="PF00046">
    <property type="entry name" value="Homeodomain"/>
    <property type="match status" value="1"/>
</dbReference>
<dbReference type="PANTHER" id="PTHR10390:SF33">
    <property type="entry name" value="PROTEIN OPTIX"/>
    <property type="match status" value="1"/>
</dbReference>
<reference evidence="9" key="1">
    <citation type="journal article" date="2013" name="Genetics">
        <title>The draft genome and transcriptome of Panagrellus redivivus are shaped by the harsh demands of a free-living lifestyle.</title>
        <authorList>
            <person name="Srinivasan J."/>
            <person name="Dillman A.R."/>
            <person name="Macchietto M.G."/>
            <person name="Heikkinen L."/>
            <person name="Lakso M."/>
            <person name="Fracchia K.M."/>
            <person name="Antoshechkin I."/>
            <person name="Mortazavi A."/>
            <person name="Wong G."/>
            <person name="Sternberg P.W."/>
        </authorList>
    </citation>
    <scope>NUCLEOTIDE SEQUENCE [LARGE SCALE GENOMIC DNA]</scope>
    <source>
        <strain evidence="9">MT8872</strain>
    </source>
</reference>
<protein>
    <submittedName>
        <fullName evidence="10">Homeobox domain-containing protein</fullName>
    </submittedName>
</protein>
<sequence length="221" mass="25063">MNMNPNNFHLMAQYMASMVPSGFPIIPDAAIQRNGYVPTPTFATNTPMDQFQAYAQLMAARGVVSGLGAPSMSASVFPETQPSGSYVNPQEVVPSETRCESTGSRKSTKNFDEQTRLLLKKNYLKTPFPSNEKKQEMAKQTGLSPRQVENWFKNRRQRERAAEAKNKLNRNVSDAANRHSIEATPPKDSRLRLRRRWLGIHWACPWRTLLRIRRCHSASLA</sequence>
<keyword evidence="2 5" id="KW-0238">DNA-binding</keyword>
<feature type="domain" description="Homeobox" evidence="8">
    <location>
        <begin position="102"/>
        <end position="162"/>
    </location>
</feature>
<dbReference type="SUPFAM" id="SSF46689">
    <property type="entry name" value="Homeodomain-like"/>
    <property type="match status" value="1"/>
</dbReference>
<keyword evidence="4 5" id="KW-0539">Nucleus</keyword>
<evidence type="ECO:0000256" key="1">
    <source>
        <dbReference type="ARBA" id="ARBA00004123"/>
    </source>
</evidence>
<dbReference type="InterPro" id="IPR009057">
    <property type="entry name" value="Homeodomain-like_sf"/>
</dbReference>
<dbReference type="PANTHER" id="PTHR10390">
    <property type="entry name" value="HOMEOBOX PROTEIN SIX"/>
    <property type="match status" value="1"/>
</dbReference>
<dbReference type="AlphaFoldDB" id="A0A7E4VS96"/>
<accession>A0A7E4VS96</accession>
<feature type="compositionally biased region" description="Polar residues" evidence="7">
    <location>
        <begin position="78"/>
        <end position="88"/>
    </location>
</feature>
<organism evidence="9 10">
    <name type="scientific">Panagrellus redivivus</name>
    <name type="common">Microworm</name>
    <dbReference type="NCBI Taxonomy" id="6233"/>
    <lineage>
        <taxon>Eukaryota</taxon>
        <taxon>Metazoa</taxon>
        <taxon>Ecdysozoa</taxon>
        <taxon>Nematoda</taxon>
        <taxon>Chromadorea</taxon>
        <taxon>Rhabditida</taxon>
        <taxon>Tylenchina</taxon>
        <taxon>Panagrolaimomorpha</taxon>
        <taxon>Panagrolaimoidea</taxon>
        <taxon>Panagrolaimidae</taxon>
        <taxon>Panagrellus</taxon>
    </lineage>
</organism>
<dbReference type="GO" id="GO:0000981">
    <property type="term" value="F:DNA-binding transcription factor activity, RNA polymerase II-specific"/>
    <property type="evidence" value="ECO:0007669"/>
    <property type="project" value="InterPro"/>
</dbReference>
<evidence type="ECO:0000256" key="7">
    <source>
        <dbReference type="SAM" id="MobiDB-lite"/>
    </source>
</evidence>
<evidence type="ECO:0000313" key="9">
    <source>
        <dbReference type="Proteomes" id="UP000492821"/>
    </source>
</evidence>
<feature type="DNA-binding region" description="Homeobox" evidence="5">
    <location>
        <begin position="104"/>
        <end position="163"/>
    </location>
</feature>
<evidence type="ECO:0000256" key="4">
    <source>
        <dbReference type="ARBA" id="ARBA00023242"/>
    </source>
</evidence>
<dbReference type="PROSITE" id="PS50071">
    <property type="entry name" value="HOMEOBOX_2"/>
    <property type="match status" value="1"/>
</dbReference>
<proteinExistence type="predicted"/>
<dbReference type="GO" id="GO:0005667">
    <property type="term" value="C:transcription regulator complex"/>
    <property type="evidence" value="ECO:0007669"/>
    <property type="project" value="TreeGrafter"/>
</dbReference>
<dbReference type="GO" id="GO:0005634">
    <property type="term" value="C:nucleus"/>
    <property type="evidence" value="ECO:0007669"/>
    <property type="project" value="UniProtKB-SubCell"/>
</dbReference>
<reference evidence="10" key="2">
    <citation type="submission" date="2020-10" db="UniProtKB">
        <authorList>
            <consortium name="WormBaseParasite"/>
        </authorList>
    </citation>
    <scope>IDENTIFICATION</scope>
</reference>
<dbReference type="SMART" id="SM00389">
    <property type="entry name" value="HOX"/>
    <property type="match status" value="1"/>
</dbReference>
<evidence type="ECO:0000256" key="2">
    <source>
        <dbReference type="ARBA" id="ARBA00023125"/>
    </source>
</evidence>
<dbReference type="WBParaSite" id="Pan_g2556.t1">
    <property type="protein sequence ID" value="Pan_g2556.t1"/>
    <property type="gene ID" value="Pan_g2556"/>
</dbReference>
<dbReference type="InterPro" id="IPR001356">
    <property type="entry name" value="HD"/>
</dbReference>
<keyword evidence="3 5" id="KW-0371">Homeobox</keyword>
<dbReference type="CDD" id="cd00086">
    <property type="entry name" value="homeodomain"/>
    <property type="match status" value="1"/>
</dbReference>
<feature type="region of interest" description="Disordered" evidence="7">
    <location>
        <begin position="78"/>
        <end position="109"/>
    </location>
</feature>
<evidence type="ECO:0000256" key="5">
    <source>
        <dbReference type="PROSITE-ProRule" id="PRU00108"/>
    </source>
</evidence>
<evidence type="ECO:0000256" key="3">
    <source>
        <dbReference type="ARBA" id="ARBA00023155"/>
    </source>
</evidence>
<evidence type="ECO:0000259" key="8">
    <source>
        <dbReference type="PROSITE" id="PS50071"/>
    </source>
</evidence>